<organism evidence="1 2">
    <name type="scientific">Friedmanniomyces endolithicus</name>
    <dbReference type="NCBI Taxonomy" id="329885"/>
    <lineage>
        <taxon>Eukaryota</taxon>
        <taxon>Fungi</taxon>
        <taxon>Dikarya</taxon>
        <taxon>Ascomycota</taxon>
        <taxon>Pezizomycotina</taxon>
        <taxon>Dothideomycetes</taxon>
        <taxon>Dothideomycetidae</taxon>
        <taxon>Mycosphaerellales</taxon>
        <taxon>Teratosphaeriaceae</taxon>
        <taxon>Friedmanniomyces</taxon>
    </lineage>
</organism>
<gene>
    <name evidence="1" type="ORF">B0A54_09121</name>
</gene>
<evidence type="ECO:0008006" key="3">
    <source>
        <dbReference type="Google" id="ProtNLM"/>
    </source>
</evidence>
<dbReference type="STRING" id="329885.A0A4U0UQF2"/>
<dbReference type="Proteomes" id="UP000310066">
    <property type="component" value="Unassembled WGS sequence"/>
</dbReference>
<dbReference type="OrthoDB" id="2121326at2759"/>
<protein>
    <recommendedName>
        <fullName evidence="3">Thioredoxin domain-containing protein</fullName>
    </recommendedName>
</protein>
<reference evidence="1 2" key="1">
    <citation type="submission" date="2017-03" db="EMBL/GenBank/DDBJ databases">
        <title>Genomes of endolithic fungi from Antarctica.</title>
        <authorList>
            <person name="Coleine C."/>
            <person name="Masonjones S."/>
            <person name="Stajich J.E."/>
        </authorList>
    </citation>
    <scope>NUCLEOTIDE SEQUENCE [LARGE SCALE GENOMIC DNA]</scope>
    <source>
        <strain evidence="1 2">CCFEE 5311</strain>
    </source>
</reference>
<dbReference type="Gene3D" id="3.40.30.10">
    <property type="entry name" value="Glutaredoxin"/>
    <property type="match status" value="1"/>
</dbReference>
<dbReference type="SUPFAM" id="SSF52833">
    <property type="entry name" value="Thioredoxin-like"/>
    <property type="match status" value="1"/>
</dbReference>
<proteinExistence type="predicted"/>
<sequence length="101" mass="11126">MHADLASKDDFDKAINTDSGRYVFIMAYEGDVPEKADEYAKKFEGKVDCYKFDCAKAPRAKDAHGITETPCALIYKDGKLVKKVPGMAPAEMKEVGQMLSA</sequence>
<comment type="caution">
    <text evidence="1">The sequence shown here is derived from an EMBL/GenBank/DDBJ whole genome shotgun (WGS) entry which is preliminary data.</text>
</comment>
<dbReference type="EMBL" id="NAJP01000046">
    <property type="protein sequence ID" value="TKA38181.1"/>
    <property type="molecule type" value="Genomic_DNA"/>
</dbReference>
<dbReference type="AlphaFoldDB" id="A0A4U0UQF2"/>
<accession>A0A4U0UQF2</accession>
<evidence type="ECO:0000313" key="1">
    <source>
        <dbReference type="EMBL" id="TKA38181.1"/>
    </source>
</evidence>
<name>A0A4U0UQF2_9PEZI</name>
<dbReference type="InterPro" id="IPR036249">
    <property type="entry name" value="Thioredoxin-like_sf"/>
</dbReference>
<evidence type="ECO:0000313" key="2">
    <source>
        <dbReference type="Proteomes" id="UP000310066"/>
    </source>
</evidence>